<sequence length="294" mass="32033">MEGGGLGWGLLGGWRLGERNGEKRARSARDACWRVVARIGLSVGIALARCRARGLQTHASAVWGRGIPSLEAGLGVSERPPLGYECGGCDVWERWGSGEAHWLEQSRGGDPLFKEAVWPLRQQGDTMSRLASAASGLQNPPSLIQSGNLKFFVMDAPTNENLDLYLKAMEGHEVSHWVRCCEAASYDEAKLASLGIERIVWSFPDGEAPPQNVIGQWLDLCFSAERVVAIHCVAGLGRAPLLVAIALIESGLDAMEAVELIRQKRRGAINRLQLKYLQDYKPSRRKASSGCAVM</sequence>
<keyword evidence="4" id="KW-1003">Cell membrane</keyword>
<dbReference type="InterPro" id="IPR000387">
    <property type="entry name" value="Tyr_Pase_dom"/>
</dbReference>
<dbReference type="Gene3D" id="3.90.190.10">
    <property type="entry name" value="Protein tyrosine phosphatase superfamily"/>
    <property type="match status" value="1"/>
</dbReference>
<keyword evidence="5" id="KW-0488">Methylation</keyword>
<dbReference type="InterPro" id="IPR050561">
    <property type="entry name" value="PTP"/>
</dbReference>
<dbReference type="GO" id="GO:0004725">
    <property type="term" value="F:protein tyrosine phosphatase activity"/>
    <property type="evidence" value="ECO:0007669"/>
    <property type="project" value="UniProtKB-EC"/>
</dbReference>
<evidence type="ECO:0000256" key="10">
    <source>
        <dbReference type="ARBA" id="ARBA00023157"/>
    </source>
</evidence>
<keyword evidence="12" id="KW-0636">Prenylation</keyword>
<dbReference type="EMBL" id="JBGBPQ010000016">
    <property type="protein sequence ID" value="KAL1508547.1"/>
    <property type="molecule type" value="Genomic_DNA"/>
</dbReference>
<comment type="function">
    <text evidence="14">Protein tyrosine phosphatase which stimulates progression from G1 into S phase during mitosis. Enhances cell proliferation, cell motility and invasive activity, and promotes cancer metastasis. May be involved in the progression of cardiac hypertrophy by inhibiting intracellular calcium mobilization in response to angiotensin II.</text>
</comment>
<evidence type="ECO:0000256" key="12">
    <source>
        <dbReference type="ARBA" id="ARBA00023289"/>
    </source>
</evidence>
<evidence type="ECO:0000256" key="6">
    <source>
        <dbReference type="ARBA" id="ARBA00022753"/>
    </source>
</evidence>
<keyword evidence="6" id="KW-0967">Endosome</keyword>
<gene>
    <name evidence="19" type="ORF">AB1Y20_004646</name>
</gene>
<evidence type="ECO:0000256" key="17">
    <source>
        <dbReference type="ARBA" id="ARBA00082375"/>
    </source>
</evidence>
<keyword evidence="9" id="KW-0472">Membrane</keyword>
<dbReference type="AlphaFoldDB" id="A0AB34IXL7"/>
<evidence type="ECO:0000256" key="13">
    <source>
        <dbReference type="ARBA" id="ARBA00051722"/>
    </source>
</evidence>
<evidence type="ECO:0000256" key="8">
    <source>
        <dbReference type="ARBA" id="ARBA00022912"/>
    </source>
</evidence>
<comment type="catalytic activity">
    <reaction evidence="13">
        <text>O-phospho-L-tyrosyl-[protein] + H2O = L-tyrosyl-[protein] + phosphate</text>
        <dbReference type="Rhea" id="RHEA:10684"/>
        <dbReference type="Rhea" id="RHEA-COMP:10136"/>
        <dbReference type="Rhea" id="RHEA-COMP:20101"/>
        <dbReference type="ChEBI" id="CHEBI:15377"/>
        <dbReference type="ChEBI" id="CHEBI:43474"/>
        <dbReference type="ChEBI" id="CHEBI:46858"/>
        <dbReference type="ChEBI" id="CHEBI:61978"/>
        <dbReference type="EC" id="3.1.3.48"/>
    </reaction>
</comment>
<dbReference type="SUPFAM" id="SSF52799">
    <property type="entry name" value="(Phosphotyrosine protein) phosphatases II"/>
    <property type="match status" value="1"/>
</dbReference>
<accession>A0AB34IXL7</accession>
<feature type="domain" description="Tyrosine specific protein phosphatases" evidence="18">
    <location>
        <begin position="228"/>
        <end position="276"/>
    </location>
</feature>
<comment type="subunit">
    <text evidence="15">Interacts with tubulin.</text>
</comment>
<keyword evidence="7" id="KW-0378">Hydrolase</keyword>
<dbReference type="Proteomes" id="UP001515480">
    <property type="component" value="Unassembled WGS sequence"/>
</dbReference>
<evidence type="ECO:0000256" key="4">
    <source>
        <dbReference type="ARBA" id="ARBA00022475"/>
    </source>
</evidence>
<proteinExistence type="predicted"/>
<evidence type="ECO:0000256" key="3">
    <source>
        <dbReference type="ARBA" id="ARBA00013064"/>
    </source>
</evidence>
<keyword evidence="10" id="KW-1015">Disulfide bond</keyword>
<keyword evidence="11" id="KW-0449">Lipoprotein</keyword>
<evidence type="ECO:0000256" key="7">
    <source>
        <dbReference type="ARBA" id="ARBA00022801"/>
    </source>
</evidence>
<evidence type="ECO:0000313" key="20">
    <source>
        <dbReference type="Proteomes" id="UP001515480"/>
    </source>
</evidence>
<organism evidence="19 20">
    <name type="scientific">Prymnesium parvum</name>
    <name type="common">Toxic golden alga</name>
    <dbReference type="NCBI Taxonomy" id="97485"/>
    <lineage>
        <taxon>Eukaryota</taxon>
        <taxon>Haptista</taxon>
        <taxon>Haptophyta</taxon>
        <taxon>Prymnesiophyceae</taxon>
        <taxon>Prymnesiales</taxon>
        <taxon>Prymnesiaceae</taxon>
        <taxon>Prymnesium</taxon>
    </lineage>
</organism>
<dbReference type="FunFam" id="3.90.190.10:FF:000105">
    <property type="entry name" value="Protein tyrosine phosphatase type IVA 3"/>
    <property type="match status" value="1"/>
</dbReference>
<dbReference type="GO" id="GO:0009966">
    <property type="term" value="P:regulation of signal transduction"/>
    <property type="evidence" value="ECO:0007669"/>
    <property type="project" value="UniProtKB-ARBA"/>
</dbReference>
<dbReference type="InterPro" id="IPR029021">
    <property type="entry name" value="Prot-tyrosine_phosphatase-like"/>
</dbReference>
<evidence type="ECO:0000256" key="2">
    <source>
        <dbReference type="ARBA" id="ARBA00004412"/>
    </source>
</evidence>
<comment type="caution">
    <text evidence="19">The sequence shown here is derived from an EMBL/GenBank/DDBJ whole genome shotgun (WGS) entry which is preliminary data.</text>
</comment>
<dbReference type="PROSITE" id="PS50056">
    <property type="entry name" value="TYR_PHOSPHATASE_2"/>
    <property type="match status" value="1"/>
</dbReference>
<reference evidence="19 20" key="1">
    <citation type="journal article" date="2024" name="Science">
        <title>Giant polyketide synthase enzymes in the biosynthesis of giant marine polyether toxins.</title>
        <authorList>
            <person name="Fallon T.R."/>
            <person name="Shende V.V."/>
            <person name="Wierzbicki I.H."/>
            <person name="Pendleton A.L."/>
            <person name="Watervoot N.F."/>
            <person name="Auber R.P."/>
            <person name="Gonzalez D.J."/>
            <person name="Wisecaver J.H."/>
            <person name="Moore B.S."/>
        </authorList>
    </citation>
    <scope>NUCLEOTIDE SEQUENCE [LARGE SCALE GENOMIC DNA]</scope>
    <source>
        <strain evidence="19 20">12B1</strain>
    </source>
</reference>
<dbReference type="PANTHER" id="PTHR23339">
    <property type="entry name" value="TYROSINE SPECIFIC PROTEIN PHOSPHATASE AND DUAL SPECIFICITY PROTEIN PHOSPHATASE"/>
    <property type="match status" value="1"/>
</dbReference>
<evidence type="ECO:0000256" key="16">
    <source>
        <dbReference type="ARBA" id="ARBA00069015"/>
    </source>
</evidence>
<evidence type="ECO:0000256" key="14">
    <source>
        <dbReference type="ARBA" id="ARBA00057132"/>
    </source>
</evidence>
<keyword evidence="20" id="KW-1185">Reference proteome</keyword>
<dbReference type="GO" id="GO:0005769">
    <property type="term" value="C:early endosome"/>
    <property type="evidence" value="ECO:0007669"/>
    <property type="project" value="UniProtKB-SubCell"/>
</dbReference>
<evidence type="ECO:0000313" key="19">
    <source>
        <dbReference type="EMBL" id="KAL1508547.1"/>
    </source>
</evidence>
<evidence type="ECO:0000256" key="5">
    <source>
        <dbReference type="ARBA" id="ARBA00022481"/>
    </source>
</evidence>
<keyword evidence="8" id="KW-0904">Protein phosphatase</keyword>
<dbReference type="SMART" id="SM00404">
    <property type="entry name" value="PTPc_motif"/>
    <property type="match status" value="1"/>
</dbReference>
<protein>
    <recommendedName>
        <fullName evidence="16">Protein tyrosine phosphatase type IVA 3</fullName>
        <ecNumber evidence="3">3.1.3.48</ecNumber>
    </recommendedName>
    <alternativeName>
        <fullName evidence="17">Protein-tyrosine phosphatase 4a3</fullName>
    </alternativeName>
</protein>
<dbReference type="GO" id="GO:0043542">
    <property type="term" value="P:endothelial cell migration"/>
    <property type="evidence" value="ECO:0007669"/>
    <property type="project" value="UniProtKB-ARBA"/>
</dbReference>
<dbReference type="EC" id="3.1.3.48" evidence="3"/>
<dbReference type="InterPro" id="IPR003595">
    <property type="entry name" value="Tyr_Pase_cat"/>
</dbReference>
<evidence type="ECO:0000256" key="9">
    <source>
        <dbReference type="ARBA" id="ARBA00023136"/>
    </source>
</evidence>
<dbReference type="GO" id="GO:0005886">
    <property type="term" value="C:plasma membrane"/>
    <property type="evidence" value="ECO:0007669"/>
    <property type="project" value="UniProtKB-SubCell"/>
</dbReference>
<evidence type="ECO:0000256" key="11">
    <source>
        <dbReference type="ARBA" id="ARBA00023288"/>
    </source>
</evidence>
<evidence type="ECO:0000259" key="18">
    <source>
        <dbReference type="PROSITE" id="PS50056"/>
    </source>
</evidence>
<dbReference type="CDD" id="cd14500">
    <property type="entry name" value="PTP-IVa"/>
    <property type="match status" value="1"/>
</dbReference>
<evidence type="ECO:0000256" key="15">
    <source>
        <dbReference type="ARBA" id="ARBA00064590"/>
    </source>
</evidence>
<comment type="subcellular location">
    <subcellularLocation>
        <location evidence="1">Cell membrane</location>
    </subcellularLocation>
    <subcellularLocation>
        <location evidence="2">Early endosome</location>
    </subcellularLocation>
</comment>
<evidence type="ECO:0000256" key="1">
    <source>
        <dbReference type="ARBA" id="ARBA00004236"/>
    </source>
</evidence>
<name>A0AB34IXL7_PRYPA</name>